<reference evidence="1" key="1">
    <citation type="submission" date="2014-09" db="EMBL/GenBank/DDBJ databases">
        <authorList>
            <person name="Magalhaes I.L.F."/>
            <person name="Oliveira U."/>
            <person name="Santos F.R."/>
            <person name="Vidigal T.H.D.A."/>
            <person name="Brescovit A.D."/>
            <person name="Santos A.J."/>
        </authorList>
    </citation>
    <scope>NUCLEOTIDE SEQUENCE</scope>
    <source>
        <tissue evidence="1">Shoot tissue taken approximately 20 cm above the soil surface</tissue>
    </source>
</reference>
<sequence length="86" mass="9250">MTGGTSFDAFGSMAEPTEASAIGMASFAFSNRVNRSSMSATAQVTSAREFWTPVIVVVMLVRPLLSSVSPDWNSWRSRSSCSFNSC</sequence>
<evidence type="ECO:0000313" key="1">
    <source>
        <dbReference type="EMBL" id="JAE29098.1"/>
    </source>
</evidence>
<name>A0A0A9H8B2_ARUDO</name>
<protein>
    <submittedName>
        <fullName evidence="1">Uncharacterized protein</fullName>
    </submittedName>
</protein>
<dbReference type="AlphaFoldDB" id="A0A0A9H8B2"/>
<accession>A0A0A9H8B2</accession>
<dbReference type="EMBL" id="GBRH01168798">
    <property type="protein sequence ID" value="JAE29098.1"/>
    <property type="molecule type" value="Transcribed_RNA"/>
</dbReference>
<organism evidence="1">
    <name type="scientific">Arundo donax</name>
    <name type="common">Giant reed</name>
    <name type="synonym">Donax arundinaceus</name>
    <dbReference type="NCBI Taxonomy" id="35708"/>
    <lineage>
        <taxon>Eukaryota</taxon>
        <taxon>Viridiplantae</taxon>
        <taxon>Streptophyta</taxon>
        <taxon>Embryophyta</taxon>
        <taxon>Tracheophyta</taxon>
        <taxon>Spermatophyta</taxon>
        <taxon>Magnoliopsida</taxon>
        <taxon>Liliopsida</taxon>
        <taxon>Poales</taxon>
        <taxon>Poaceae</taxon>
        <taxon>PACMAD clade</taxon>
        <taxon>Arundinoideae</taxon>
        <taxon>Arundineae</taxon>
        <taxon>Arundo</taxon>
    </lineage>
</organism>
<proteinExistence type="predicted"/>
<reference evidence="1" key="2">
    <citation type="journal article" date="2015" name="Data Brief">
        <title>Shoot transcriptome of the giant reed, Arundo donax.</title>
        <authorList>
            <person name="Barrero R.A."/>
            <person name="Guerrero F.D."/>
            <person name="Moolhuijzen P."/>
            <person name="Goolsby J.A."/>
            <person name="Tidwell J."/>
            <person name="Bellgard S.E."/>
            <person name="Bellgard M.I."/>
        </authorList>
    </citation>
    <scope>NUCLEOTIDE SEQUENCE</scope>
    <source>
        <tissue evidence="1">Shoot tissue taken approximately 20 cm above the soil surface</tissue>
    </source>
</reference>